<accession>A0ABX1YJ18</accession>
<proteinExistence type="predicted"/>
<comment type="caution">
    <text evidence="1">The sequence shown here is derived from an EMBL/GenBank/DDBJ whole genome shotgun (WGS) entry which is preliminary data.</text>
</comment>
<dbReference type="Proteomes" id="UP000596857">
    <property type="component" value="Unassembled WGS sequence"/>
</dbReference>
<evidence type="ECO:0000313" key="2">
    <source>
        <dbReference type="Proteomes" id="UP000596857"/>
    </source>
</evidence>
<organism evidence="1 2">
    <name type="scientific">Paenibacillus phytohabitans</name>
    <dbReference type="NCBI Taxonomy" id="2654978"/>
    <lineage>
        <taxon>Bacteria</taxon>
        <taxon>Bacillati</taxon>
        <taxon>Bacillota</taxon>
        <taxon>Bacilli</taxon>
        <taxon>Bacillales</taxon>
        <taxon>Paenibacillaceae</taxon>
        <taxon>Paenibacillus</taxon>
    </lineage>
</organism>
<evidence type="ECO:0008006" key="3">
    <source>
        <dbReference type="Google" id="ProtNLM"/>
    </source>
</evidence>
<dbReference type="InterPro" id="IPR016181">
    <property type="entry name" value="Acyl_CoA_acyltransferase"/>
</dbReference>
<dbReference type="EMBL" id="WHOB01000059">
    <property type="protein sequence ID" value="NOU81027.1"/>
    <property type="molecule type" value="Genomic_DNA"/>
</dbReference>
<gene>
    <name evidence="1" type="ORF">GC101_19375</name>
</gene>
<protein>
    <recommendedName>
        <fullName evidence="3">N-acetyltransferase domain-containing protein</fullName>
    </recommendedName>
</protein>
<name>A0ABX1YJ18_9BACL</name>
<dbReference type="RefSeq" id="WP_171718560.1">
    <property type="nucleotide sequence ID" value="NZ_WHOB01000059.1"/>
</dbReference>
<reference evidence="1 2" key="1">
    <citation type="submission" date="2019-10" db="EMBL/GenBank/DDBJ databases">
        <title>Description of Paenibacillus terricola sp. nov.</title>
        <authorList>
            <person name="Carlier A."/>
            <person name="Qi S."/>
        </authorList>
    </citation>
    <scope>NUCLEOTIDE SEQUENCE [LARGE SCALE GENOMIC DNA]</scope>
    <source>
        <strain evidence="1 2">LMG 31459</strain>
    </source>
</reference>
<dbReference type="Gene3D" id="3.40.630.30">
    <property type="match status" value="1"/>
</dbReference>
<dbReference type="SUPFAM" id="SSF55729">
    <property type="entry name" value="Acyl-CoA N-acyltransferases (Nat)"/>
    <property type="match status" value="1"/>
</dbReference>
<evidence type="ECO:0000313" key="1">
    <source>
        <dbReference type="EMBL" id="NOU81027.1"/>
    </source>
</evidence>
<sequence>MKIEISDPYVTSPVFETKRFRIRRVQLEDAEDLLGCYSDPEASLLFNSDNCRSDFRLNTLKDMQNIIGVWLGEYEKRAYIRFSVVDKLAGTTAGTIEFFCRSGVGGDEQSTGVLRLDLASRYETEENLCELISLAGERFREWFEFSGIVTKAVPQAERRIRVLRQEGYHRLELNGSFGYSDYYLKRSN</sequence>
<keyword evidence="2" id="KW-1185">Reference proteome</keyword>